<keyword evidence="4" id="KW-0702">S-nitrosylation</keyword>
<dbReference type="PANTHER" id="PTHR11002">
    <property type="entry name" value="CARBONIC ANHYDRASE"/>
    <property type="match status" value="1"/>
</dbReference>
<evidence type="ECO:0000256" key="6">
    <source>
        <dbReference type="ARBA" id="ARBA00023239"/>
    </source>
</evidence>
<dbReference type="eggNOG" id="KOG1578">
    <property type="taxonomic scope" value="Eukaryota"/>
</dbReference>
<dbReference type="EC" id="4.2.1.1" evidence="3 9"/>
<feature type="binding site" evidence="8">
    <location>
        <position position="173"/>
    </location>
    <ligand>
        <name>Zn(2+)</name>
        <dbReference type="ChEBI" id="CHEBI:29105"/>
    </ligand>
</feature>
<dbReference type="PANTHER" id="PTHR11002:SF19">
    <property type="entry name" value="BETA CARBONIC ANHYDRASE 6, MITOCHONDRIAL"/>
    <property type="match status" value="1"/>
</dbReference>
<dbReference type="InterPro" id="IPR045066">
    <property type="entry name" value="Beta_CA_cladeB"/>
</dbReference>
<comment type="cofactor">
    <cofactor evidence="8">
        <name>Zn(2+)</name>
        <dbReference type="ChEBI" id="CHEBI:29105"/>
    </cofactor>
    <text evidence="8">Binds 1 zinc ion per subunit.</text>
</comment>
<organism evidence="10 11">
    <name type="scientific">Ricinus communis</name>
    <name type="common">Castor bean</name>
    <dbReference type="NCBI Taxonomy" id="3988"/>
    <lineage>
        <taxon>Eukaryota</taxon>
        <taxon>Viridiplantae</taxon>
        <taxon>Streptophyta</taxon>
        <taxon>Embryophyta</taxon>
        <taxon>Tracheophyta</taxon>
        <taxon>Spermatophyta</taxon>
        <taxon>Magnoliopsida</taxon>
        <taxon>eudicotyledons</taxon>
        <taxon>Gunneridae</taxon>
        <taxon>Pentapetalae</taxon>
        <taxon>rosids</taxon>
        <taxon>fabids</taxon>
        <taxon>Malpighiales</taxon>
        <taxon>Euphorbiaceae</taxon>
        <taxon>Acalyphoideae</taxon>
        <taxon>Acalypheae</taxon>
        <taxon>Ricinus</taxon>
    </lineage>
</organism>
<dbReference type="CDD" id="cd00884">
    <property type="entry name" value="beta_CA_cladeB"/>
    <property type="match status" value="1"/>
</dbReference>
<feature type="binding site" evidence="8">
    <location>
        <position position="116"/>
    </location>
    <ligand>
        <name>Zn(2+)</name>
        <dbReference type="ChEBI" id="CHEBI:29105"/>
    </ligand>
</feature>
<dbReference type="KEGG" id="rcu:8268407"/>
<keyword evidence="6 9" id="KW-0456">Lyase</keyword>
<evidence type="ECO:0000256" key="1">
    <source>
        <dbReference type="ARBA" id="ARBA00002904"/>
    </source>
</evidence>
<accession>B9RJW4</accession>
<sequence>MVWLTRSRTYPILTTTVAALRHRYSSEKIAKVNGTRKGLLSSDKENPVVRLDASISSLGLVQELTSSNTQNVSKTDGFLLALSILSDMLLNRKEAENFKNLAELQSPKFMVIACVDSRVCPSNVLGFQPGEAFMVRNVANIVPALENRPTETTAALEFAVNTLEVENIFVIGHSNCAGIQALMSMKDDNKSSFVEKWVATAKIAKLRTKTDAGGLSFDQQCKHCEKESINWSLLNLLTYPWIEERVKKETLSIHGGYYDFLNCTFEKWTLDFNGSSVGHGGRFSTKATELWS</sequence>
<dbReference type="InterPro" id="IPR036874">
    <property type="entry name" value="Carbonic_anhydrase_sf"/>
</dbReference>
<dbReference type="AlphaFoldDB" id="B9RJW4"/>
<proteinExistence type="inferred from homology"/>
<dbReference type="GO" id="GO:0004089">
    <property type="term" value="F:carbonate dehydratase activity"/>
    <property type="evidence" value="ECO:0007669"/>
    <property type="project" value="UniProtKB-UniRule"/>
</dbReference>
<dbReference type="Gene3D" id="3.40.1050.10">
    <property type="entry name" value="Carbonic anhydrase"/>
    <property type="match status" value="1"/>
</dbReference>
<protein>
    <recommendedName>
        <fullName evidence="3 9">Carbonic anhydrase</fullName>
        <ecNumber evidence="3 9">4.2.1.1</ecNumber>
    </recommendedName>
    <alternativeName>
        <fullName evidence="9">Carbonate dehydratase</fullName>
    </alternativeName>
</protein>
<evidence type="ECO:0000256" key="3">
    <source>
        <dbReference type="ARBA" id="ARBA00012925"/>
    </source>
</evidence>
<keyword evidence="8" id="KW-0479">Metal-binding</keyword>
<dbReference type="EMBL" id="EQ973783">
    <property type="protein sequence ID" value="EEF48616.1"/>
    <property type="molecule type" value="Genomic_DNA"/>
</dbReference>
<feature type="binding site" evidence="8">
    <location>
        <position position="176"/>
    </location>
    <ligand>
        <name>Zn(2+)</name>
        <dbReference type="ChEBI" id="CHEBI:29105"/>
    </ligand>
</feature>
<evidence type="ECO:0000256" key="7">
    <source>
        <dbReference type="ARBA" id="ARBA00048348"/>
    </source>
</evidence>
<evidence type="ECO:0000256" key="2">
    <source>
        <dbReference type="ARBA" id="ARBA00006217"/>
    </source>
</evidence>
<dbReference type="STRING" id="3988.B9RJW4"/>
<dbReference type="InParanoid" id="B9RJW4"/>
<dbReference type="InterPro" id="IPR001765">
    <property type="entry name" value="Carbonic_anhydrase"/>
</dbReference>
<gene>
    <name evidence="10" type="ORF">RCOM_1039360</name>
</gene>
<comment type="function">
    <text evidence="1 9">Reversible hydration of carbon dioxide.</text>
</comment>
<comment type="similarity">
    <text evidence="2 9">Belongs to the beta-class carbonic anhydrase family.</text>
</comment>
<dbReference type="SUPFAM" id="SSF53056">
    <property type="entry name" value="beta-carbonic anhydrase, cab"/>
    <property type="match status" value="1"/>
</dbReference>
<dbReference type="FunFam" id="3.40.1050.10:FF:000003">
    <property type="entry name" value="Carbonic anhydrase"/>
    <property type="match status" value="1"/>
</dbReference>
<name>B9RJW4_RICCO</name>
<dbReference type="GO" id="GO:0008270">
    <property type="term" value="F:zinc ion binding"/>
    <property type="evidence" value="ECO:0007669"/>
    <property type="project" value="UniProtKB-UniRule"/>
</dbReference>
<reference evidence="11" key="1">
    <citation type="journal article" date="2010" name="Nat. Biotechnol.">
        <title>Draft genome sequence of the oilseed species Ricinus communis.</title>
        <authorList>
            <person name="Chan A.P."/>
            <person name="Crabtree J."/>
            <person name="Zhao Q."/>
            <person name="Lorenzi H."/>
            <person name="Orvis J."/>
            <person name="Puiu D."/>
            <person name="Melake-Berhan A."/>
            <person name="Jones K.M."/>
            <person name="Redman J."/>
            <person name="Chen G."/>
            <person name="Cahoon E.B."/>
            <person name="Gedil M."/>
            <person name="Stanke M."/>
            <person name="Haas B.J."/>
            <person name="Wortman J.R."/>
            <person name="Fraser-Liggett C.M."/>
            <person name="Ravel J."/>
            <person name="Rabinowicz P.D."/>
        </authorList>
    </citation>
    <scope>NUCLEOTIDE SEQUENCE [LARGE SCALE GENOMIC DNA]</scope>
    <source>
        <strain evidence="11">cv. Hale</strain>
    </source>
</reference>
<evidence type="ECO:0000256" key="4">
    <source>
        <dbReference type="ARBA" id="ARBA00022799"/>
    </source>
</evidence>
<evidence type="ECO:0000313" key="11">
    <source>
        <dbReference type="Proteomes" id="UP000008311"/>
    </source>
</evidence>
<keyword evidence="5 8" id="KW-0862">Zinc</keyword>
<dbReference type="Pfam" id="PF00484">
    <property type="entry name" value="Pro_CA"/>
    <property type="match status" value="1"/>
</dbReference>
<evidence type="ECO:0000313" key="10">
    <source>
        <dbReference type="EMBL" id="EEF48616.1"/>
    </source>
</evidence>
<comment type="catalytic activity">
    <reaction evidence="7 9">
        <text>hydrogencarbonate + H(+) = CO2 + H2O</text>
        <dbReference type="Rhea" id="RHEA:10748"/>
        <dbReference type="ChEBI" id="CHEBI:15377"/>
        <dbReference type="ChEBI" id="CHEBI:15378"/>
        <dbReference type="ChEBI" id="CHEBI:16526"/>
        <dbReference type="ChEBI" id="CHEBI:17544"/>
        <dbReference type="EC" id="4.2.1.1"/>
    </reaction>
</comment>
<evidence type="ECO:0000256" key="9">
    <source>
        <dbReference type="RuleBase" id="RU003956"/>
    </source>
</evidence>
<evidence type="ECO:0000256" key="5">
    <source>
        <dbReference type="ARBA" id="ARBA00022833"/>
    </source>
</evidence>
<evidence type="ECO:0000256" key="8">
    <source>
        <dbReference type="PIRSR" id="PIRSR601765-1"/>
    </source>
</evidence>
<dbReference type="Proteomes" id="UP000008311">
    <property type="component" value="Unassembled WGS sequence"/>
</dbReference>
<dbReference type="SMART" id="SM00947">
    <property type="entry name" value="Pro_CA"/>
    <property type="match status" value="1"/>
</dbReference>
<dbReference type="OrthoDB" id="10248475at2759"/>
<keyword evidence="11" id="KW-1185">Reference proteome</keyword>
<feature type="binding site" evidence="8">
    <location>
        <position position="114"/>
    </location>
    <ligand>
        <name>Zn(2+)</name>
        <dbReference type="ChEBI" id="CHEBI:29105"/>
    </ligand>
</feature>